<keyword evidence="1" id="KW-0812">Transmembrane</keyword>
<protein>
    <submittedName>
        <fullName evidence="2">Uncharacterized protein</fullName>
    </submittedName>
</protein>
<reference evidence="2 3" key="1">
    <citation type="submission" date="2017-08" db="EMBL/GenBank/DDBJ databases">
        <title>USMARCv1.0.</title>
        <authorList>
            <person name="Hannum G.I."/>
            <person name="Koren S."/>
            <person name="Schroeder S.G."/>
            <person name="Chin S.C."/>
            <person name="Nonneman D.J."/>
            <person name="Becker S.A."/>
            <person name="Rosen B.D."/>
            <person name="Bickhart D.M."/>
            <person name="Putnam N.H."/>
            <person name="Green R.E."/>
            <person name="Tuggle C.K."/>
            <person name="Liu H."/>
            <person name="Rohrer G.A."/>
            <person name="Warr A."/>
            <person name="Hall R."/>
            <person name="Kim K."/>
            <person name="Hume D.A."/>
            <person name="Talbot R."/>
            <person name="Chow W."/>
            <person name="Howe K."/>
            <person name="Schwartz A.S."/>
            <person name="Watson M."/>
            <person name="Archibald A.L."/>
            <person name="Phillippy A.M."/>
            <person name="Smith T.P.L."/>
        </authorList>
    </citation>
    <scope>NUCLEOTIDE SEQUENCE [LARGE SCALE GENOMIC DNA]</scope>
</reference>
<feature type="transmembrane region" description="Helical" evidence="1">
    <location>
        <begin position="33"/>
        <end position="54"/>
    </location>
</feature>
<feature type="transmembrane region" description="Helical" evidence="1">
    <location>
        <begin position="7"/>
        <end position="27"/>
    </location>
</feature>
<name>A0A4X1SMX1_PIG</name>
<accession>A0A4X1SMX1</accession>
<dbReference type="Proteomes" id="UP000314985">
    <property type="component" value="Chromosome 10"/>
</dbReference>
<feature type="transmembrane region" description="Helical" evidence="1">
    <location>
        <begin position="61"/>
        <end position="79"/>
    </location>
</feature>
<evidence type="ECO:0000313" key="2">
    <source>
        <dbReference type="Ensembl" id="ENSSSCP00070003402.1"/>
    </source>
</evidence>
<organism evidence="2 3">
    <name type="scientific">Sus scrofa</name>
    <name type="common">Pig</name>
    <dbReference type="NCBI Taxonomy" id="9823"/>
    <lineage>
        <taxon>Eukaryota</taxon>
        <taxon>Metazoa</taxon>
        <taxon>Chordata</taxon>
        <taxon>Craniata</taxon>
        <taxon>Vertebrata</taxon>
        <taxon>Euteleostomi</taxon>
        <taxon>Mammalia</taxon>
        <taxon>Eutheria</taxon>
        <taxon>Laurasiatheria</taxon>
        <taxon>Artiodactyla</taxon>
        <taxon>Suina</taxon>
        <taxon>Suidae</taxon>
        <taxon>Sus</taxon>
    </lineage>
</organism>
<evidence type="ECO:0000313" key="3">
    <source>
        <dbReference type="Proteomes" id="UP000314985"/>
    </source>
</evidence>
<dbReference type="AlphaFoldDB" id="A0A4X1SMX1"/>
<dbReference type="Ensembl" id="ENSSSCT00070004127.1">
    <property type="protein sequence ID" value="ENSSSCP00070003402.1"/>
    <property type="gene ID" value="ENSSSCG00070002228.1"/>
</dbReference>
<sequence length="117" mass="13388">MSIQVFCPFLIGLFYFSLSCMSCLYMLDTNPLLVILFATIFFHSVGCLFILLRVSFAVQKLLSLIRSHLFIFAFIYFALGDGSKKPKKQNQTSLRFMSRSVPPMLNILNTAFSNRII</sequence>
<proteinExistence type="predicted"/>
<keyword evidence="1" id="KW-0472">Membrane</keyword>
<keyword evidence="1" id="KW-1133">Transmembrane helix</keyword>
<evidence type="ECO:0000256" key="1">
    <source>
        <dbReference type="SAM" id="Phobius"/>
    </source>
</evidence>
<reference evidence="2" key="2">
    <citation type="submission" date="2025-08" db="UniProtKB">
        <authorList>
            <consortium name="Ensembl"/>
        </authorList>
    </citation>
    <scope>IDENTIFICATION</scope>
</reference>